<gene>
    <name evidence="5" type="ORF">CLV71_10277</name>
</gene>
<dbReference type="GO" id="GO:0006979">
    <property type="term" value="P:response to oxidative stress"/>
    <property type="evidence" value="ECO:0007669"/>
    <property type="project" value="InterPro"/>
</dbReference>
<evidence type="ECO:0000256" key="1">
    <source>
        <dbReference type="ARBA" id="ARBA00012499"/>
    </source>
</evidence>
<evidence type="ECO:0000313" key="6">
    <source>
        <dbReference type="Proteomes" id="UP000294927"/>
    </source>
</evidence>
<dbReference type="EC" id="1.8.4.12" evidence="1"/>
<name>A0A4R7W0I0_9PSEU</name>
<proteinExistence type="predicted"/>
<dbReference type="PROSITE" id="PS51790">
    <property type="entry name" value="MSRB"/>
    <property type="match status" value="1"/>
</dbReference>
<dbReference type="AlphaFoldDB" id="A0A4R7W0I0"/>
<protein>
    <recommendedName>
        <fullName evidence="1">peptide-methionine (R)-S-oxide reductase</fullName>
        <ecNumber evidence="1">1.8.4.12</ecNumber>
    </recommendedName>
</protein>
<comment type="catalytic activity">
    <reaction evidence="3">
        <text>L-methionyl-[protein] + [thioredoxin]-disulfide + H2O = L-methionyl-(R)-S-oxide-[protein] + [thioredoxin]-dithiol</text>
        <dbReference type="Rhea" id="RHEA:24164"/>
        <dbReference type="Rhea" id="RHEA-COMP:10698"/>
        <dbReference type="Rhea" id="RHEA-COMP:10700"/>
        <dbReference type="Rhea" id="RHEA-COMP:12313"/>
        <dbReference type="Rhea" id="RHEA-COMP:12314"/>
        <dbReference type="ChEBI" id="CHEBI:15377"/>
        <dbReference type="ChEBI" id="CHEBI:16044"/>
        <dbReference type="ChEBI" id="CHEBI:29950"/>
        <dbReference type="ChEBI" id="CHEBI:45764"/>
        <dbReference type="ChEBI" id="CHEBI:50058"/>
        <dbReference type="EC" id="1.8.4.12"/>
    </reaction>
</comment>
<dbReference type="PANTHER" id="PTHR10173:SF59">
    <property type="entry name" value="PEPTIDE METHIONINE SULFOXIDE REDUCTASE MSRA_MSRB"/>
    <property type="match status" value="1"/>
</dbReference>
<dbReference type="FunFam" id="2.170.150.20:FF:000003">
    <property type="entry name" value="Peptide methionine sulfoxide reductase MsrB"/>
    <property type="match status" value="1"/>
</dbReference>
<dbReference type="Proteomes" id="UP000294927">
    <property type="component" value="Unassembled WGS sequence"/>
</dbReference>
<dbReference type="EMBL" id="SOCP01000002">
    <property type="protein sequence ID" value="TDV56016.1"/>
    <property type="molecule type" value="Genomic_DNA"/>
</dbReference>
<evidence type="ECO:0000256" key="3">
    <source>
        <dbReference type="ARBA" id="ARBA00048488"/>
    </source>
</evidence>
<evidence type="ECO:0000256" key="2">
    <source>
        <dbReference type="ARBA" id="ARBA00023002"/>
    </source>
</evidence>
<dbReference type="InterPro" id="IPR028427">
    <property type="entry name" value="Met_Sox_Rdtase_MsrB"/>
</dbReference>
<dbReference type="PANTHER" id="PTHR10173">
    <property type="entry name" value="METHIONINE SULFOXIDE REDUCTASE"/>
    <property type="match status" value="1"/>
</dbReference>
<dbReference type="NCBIfam" id="TIGR00357">
    <property type="entry name" value="peptide-methionine (R)-S-oxide reductase MsrB"/>
    <property type="match status" value="1"/>
</dbReference>
<dbReference type="RefSeq" id="WP_133901315.1">
    <property type="nucleotide sequence ID" value="NZ_SOCP01000002.1"/>
</dbReference>
<keyword evidence="2" id="KW-0560">Oxidoreductase</keyword>
<accession>A0A4R7W0I0</accession>
<comment type="caution">
    <text evidence="5">The sequence shown here is derived from an EMBL/GenBank/DDBJ whole genome shotgun (WGS) entry which is preliminary data.</text>
</comment>
<dbReference type="Pfam" id="PF01641">
    <property type="entry name" value="SelR"/>
    <property type="match status" value="1"/>
</dbReference>
<feature type="domain" description="MsrB" evidence="4">
    <location>
        <begin position="8"/>
        <end position="131"/>
    </location>
</feature>
<evidence type="ECO:0000259" key="4">
    <source>
        <dbReference type="PROSITE" id="PS51790"/>
    </source>
</evidence>
<dbReference type="InterPro" id="IPR002579">
    <property type="entry name" value="Met_Sox_Rdtase_MsrB_dom"/>
</dbReference>
<dbReference type="GO" id="GO:0030091">
    <property type="term" value="P:protein repair"/>
    <property type="evidence" value="ECO:0007669"/>
    <property type="project" value="InterPro"/>
</dbReference>
<dbReference type="OrthoDB" id="9785497at2"/>
<evidence type="ECO:0000313" key="5">
    <source>
        <dbReference type="EMBL" id="TDV56016.1"/>
    </source>
</evidence>
<dbReference type="InterPro" id="IPR011057">
    <property type="entry name" value="Mss4-like_sf"/>
</dbReference>
<dbReference type="GO" id="GO:0005737">
    <property type="term" value="C:cytoplasm"/>
    <property type="evidence" value="ECO:0007669"/>
    <property type="project" value="TreeGrafter"/>
</dbReference>
<keyword evidence="6" id="KW-1185">Reference proteome</keyword>
<organism evidence="5 6">
    <name type="scientific">Actinophytocola oryzae</name>
    <dbReference type="NCBI Taxonomy" id="502181"/>
    <lineage>
        <taxon>Bacteria</taxon>
        <taxon>Bacillati</taxon>
        <taxon>Actinomycetota</taxon>
        <taxon>Actinomycetes</taxon>
        <taxon>Pseudonocardiales</taxon>
        <taxon>Pseudonocardiaceae</taxon>
    </lineage>
</organism>
<dbReference type="Gene3D" id="2.170.150.20">
    <property type="entry name" value="Peptide methionine sulfoxide reductase"/>
    <property type="match status" value="1"/>
</dbReference>
<reference evidence="5 6" key="1">
    <citation type="submission" date="2019-03" db="EMBL/GenBank/DDBJ databases">
        <title>Genomic Encyclopedia of Archaeal and Bacterial Type Strains, Phase II (KMG-II): from individual species to whole genera.</title>
        <authorList>
            <person name="Goeker M."/>
        </authorList>
    </citation>
    <scope>NUCLEOTIDE SEQUENCE [LARGE SCALE GENOMIC DNA]</scope>
    <source>
        <strain evidence="5 6">DSM 45499</strain>
    </source>
</reference>
<dbReference type="SUPFAM" id="SSF51316">
    <property type="entry name" value="Mss4-like"/>
    <property type="match status" value="1"/>
</dbReference>
<sequence length="159" mass="17834">MPHDYRKTPEALGRLTEDQYRVTQEDGTEPAFHNEYWDNHERGIYVDVVSSQPLFSSTDKYDSGTGWPSFTKPIEADAVRTKTDRSLWMTRTEARSAGADSHLGHVFDDGPADAGGRRYCMNSAALRFVPVAELEAQGYGEYRALFDTADTTSTEEDTP</sequence>
<dbReference type="GO" id="GO:0033743">
    <property type="term" value="F:peptide-methionine (R)-S-oxide reductase activity"/>
    <property type="evidence" value="ECO:0007669"/>
    <property type="project" value="UniProtKB-EC"/>
</dbReference>